<evidence type="ECO:0000313" key="5">
    <source>
        <dbReference type="WBParaSite" id="TASK_0000158501-mRNA-1"/>
    </source>
</evidence>
<dbReference type="PANTHER" id="PTHR24092">
    <property type="entry name" value="PROBABLE PHOSPHOLIPID-TRANSPORTING ATPASE"/>
    <property type="match status" value="1"/>
</dbReference>
<dbReference type="GO" id="GO:0140326">
    <property type="term" value="F:ATPase-coupled intramembrane lipid transporter activity"/>
    <property type="evidence" value="ECO:0007669"/>
    <property type="project" value="TreeGrafter"/>
</dbReference>
<organism evidence="5">
    <name type="scientific">Taenia asiatica</name>
    <name type="common">Asian tapeworm</name>
    <dbReference type="NCBI Taxonomy" id="60517"/>
    <lineage>
        <taxon>Eukaryota</taxon>
        <taxon>Metazoa</taxon>
        <taxon>Spiralia</taxon>
        <taxon>Lophotrochozoa</taxon>
        <taxon>Platyhelminthes</taxon>
        <taxon>Cestoda</taxon>
        <taxon>Eucestoda</taxon>
        <taxon>Cyclophyllidea</taxon>
        <taxon>Taeniidae</taxon>
        <taxon>Taenia</taxon>
    </lineage>
</organism>
<sequence length="127" mass="14487">MGGVSSCPVKLKKTSILRRNKIKDDSKGRTILINNIPTQAEEASQINKRFGDNKLITSHYTWWNFFPVDLYEQFHIIANFFFLLISILYFFGETPINPATTIAPLVVVVGISMIKDAVDDIKRHKTD</sequence>
<dbReference type="GO" id="GO:0005886">
    <property type="term" value="C:plasma membrane"/>
    <property type="evidence" value="ECO:0007669"/>
    <property type="project" value="TreeGrafter"/>
</dbReference>
<reference evidence="5" key="1">
    <citation type="submission" date="2017-02" db="UniProtKB">
        <authorList>
            <consortium name="WormBaseParasite"/>
        </authorList>
    </citation>
    <scope>IDENTIFICATION</scope>
</reference>
<reference evidence="3 4" key="2">
    <citation type="submission" date="2018-11" db="EMBL/GenBank/DDBJ databases">
        <authorList>
            <consortium name="Pathogen Informatics"/>
        </authorList>
    </citation>
    <scope>NUCLEOTIDE SEQUENCE [LARGE SCALE GENOMIC DNA]</scope>
</reference>
<evidence type="ECO:0000313" key="4">
    <source>
        <dbReference type="Proteomes" id="UP000282613"/>
    </source>
</evidence>
<feature type="domain" description="P-type ATPase N-terminal" evidence="2">
    <location>
        <begin position="42"/>
        <end position="102"/>
    </location>
</feature>
<gene>
    <name evidence="3" type="ORF">TASK_LOCUS1586</name>
</gene>
<keyword evidence="1" id="KW-0812">Transmembrane</keyword>
<evidence type="ECO:0000256" key="1">
    <source>
        <dbReference type="SAM" id="Phobius"/>
    </source>
</evidence>
<dbReference type="Pfam" id="PF16209">
    <property type="entry name" value="PhoLip_ATPase_N"/>
    <property type="match status" value="1"/>
</dbReference>
<keyword evidence="4" id="KW-1185">Reference proteome</keyword>
<feature type="transmembrane region" description="Helical" evidence="1">
    <location>
        <begin position="74"/>
        <end position="92"/>
    </location>
</feature>
<dbReference type="Proteomes" id="UP000282613">
    <property type="component" value="Unassembled WGS sequence"/>
</dbReference>
<dbReference type="InterPro" id="IPR023298">
    <property type="entry name" value="ATPase_P-typ_TM_dom_sf"/>
</dbReference>
<evidence type="ECO:0000313" key="3">
    <source>
        <dbReference type="EMBL" id="VDK23301.1"/>
    </source>
</evidence>
<dbReference type="EMBL" id="UYRS01000460">
    <property type="protein sequence ID" value="VDK23301.1"/>
    <property type="molecule type" value="Genomic_DNA"/>
</dbReference>
<dbReference type="GO" id="GO:0045332">
    <property type="term" value="P:phospholipid translocation"/>
    <property type="evidence" value="ECO:0007669"/>
    <property type="project" value="TreeGrafter"/>
</dbReference>
<keyword evidence="1" id="KW-0472">Membrane</keyword>
<dbReference type="STRING" id="60517.A0A0R3VVZ3"/>
<name>A0A0R3VVZ3_TAEAS</name>
<accession>A0A0R3VVZ3</accession>
<dbReference type="InterPro" id="IPR032631">
    <property type="entry name" value="P-type_ATPase_N"/>
</dbReference>
<proteinExistence type="predicted"/>
<evidence type="ECO:0000259" key="2">
    <source>
        <dbReference type="Pfam" id="PF16209"/>
    </source>
</evidence>
<dbReference type="WBParaSite" id="TASK_0000158501-mRNA-1">
    <property type="protein sequence ID" value="TASK_0000158501-mRNA-1"/>
    <property type="gene ID" value="TASK_0000158501"/>
</dbReference>
<dbReference type="AlphaFoldDB" id="A0A0R3VVZ3"/>
<dbReference type="OrthoDB" id="377733at2759"/>
<dbReference type="SUPFAM" id="SSF81665">
    <property type="entry name" value="Calcium ATPase, transmembrane domain M"/>
    <property type="match status" value="1"/>
</dbReference>
<protein>
    <submittedName>
        <fullName evidence="5">PhoLip_ATPase_N domain-containing protein</fullName>
    </submittedName>
</protein>
<keyword evidence="1" id="KW-1133">Transmembrane helix</keyword>